<dbReference type="Proteomes" id="UP001177898">
    <property type="component" value="Unassembled WGS sequence"/>
</dbReference>
<evidence type="ECO:0000313" key="1">
    <source>
        <dbReference type="EMBL" id="MDQ1853002.1"/>
    </source>
</evidence>
<gene>
    <name evidence="1" type="primary">cotT</name>
    <name evidence="1" type="ORF">RAQ16_11720</name>
</gene>
<dbReference type="RefSeq" id="WP_069149406.1">
    <property type="nucleotide sequence ID" value="NZ_JAJCUA010000001.1"/>
</dbReference>
<organism evidence="1 2">
    <name type="scientific">Bacillus stercoris</name>
    <dbReference type="NCBI Taxonomy" id="2054641"/>
    <lineage>
        <taxon>Bacteria</taxon>
        <taxon>Bacillati</taxon>
        <taxon>Bacillota</taxon>
        <taxon>Bacilli</taxon>
        <taxon>Bacillales</taxon>
        <taxon>Bacillaceae</taxon>
        <taxon>Bacillus</taxon>
    </lineage>
</organism>
<protein>
    <submittedName>
        <fullName evidence="1">Spore coat protein CotT</fullName>
    </submittedName>
</protein>
<keyword evidence="2" id="KW-1185">Reference proteome</keyword>
<evidence type="ECO:0000313" key="2">
    <source>
        <dbReference type="Proteomes" id="UP001177898"/>
    </source>
</evidence>
<keyword evidence="1" id="KW-0167">Capsid protein</keyword>
<proteinExistence type="predicted"/>
<reference evidence="1" key="1">
    <citation type="submission" date="2023-08" db="EMBL/GenBank/DDBJ databases">
        <title>Functional annotation and safety assessment of Bacillus stercoris.</title>
        <authorList>
            <person name="Pandit N.T."/>
            <person name="Ahir S.V."/>
            <person name="Chauhan D.A."/>
            <person name="Bose A."/>
            <person name="Dunlap C."/>
            <person name="Doshi J.A."/>
        </authorList>
    </citation>
    <scope>NUCLEOTIDE SEQUENCE</scope>
    <source>
        <strain evidence="1">ZBMF30</strain>
    </source>
</reference>
<sequence length="78" mass="9639">MDYPLNEQLFEQMTPYDERQPYFYPRPRPPFYPPYYYPRPYYPFYPRPPYYYPRPRPYYPWYGYGGGYGGGFGGGYGY</sequence>
<keyword evidence="1" id="KW-0946">Virion</keyword>
<dbReference type="EMBL" id="JAVCYS010000005">
    <property type="protein sequence ID" value="MDQ1853002.1"/>
    <property type="molecule type" value="Genomic_DNA"/>
</dbReference>
<accession>A0ABU0V7T9</accession>
<name>A0ABU0V7T9_9BACI</name>
<comment type="caution">
    <text evidence="1">The sequence shown here is derived from an EMBL/GenBank/DDBJ whole genome shotgun (WGS) entry which is preliminary data.</text>
</comment>